<organism evidence="1 2">
    <name type="scientific">Ascobolus immersus RN42</name>
    <dbReference type="NCBI Taxonomy" id="1160509"/>
    <lineage>
        <taxon>Eukaryota</taxon>
        <taxon>Fungi</taxon>
        <taxon>Dikarya</taxon>
        <taxon>Ascomycota</taxon>
        <taxon>Pezizomycotina</taxon>
        <taxon>Pezizomycetes</taxon>
        <taxon>Pezizales</taxon>
        <taxon>Ascobolaceae</taxon>
        <taxon>Ascobolus</taxon>
    </lineage>
</organism>
<name>A0A3N4HST4_ASCIM</name>
<protein>
    <submittedName>
        <fullName evidence="1">Uncharacterized protein</fullName>
    </submittedName>
</protein>
<reference evidence="1 2" key="1">
    <citation type="journal article" date="2018" name="Nat. Ecol. Evol.">
        <title>Pezizomycetes genomes reveal the molecular basis of ectomycorrhizal truffle lifestyle.</title>
        <authorList>
            <person name="Murat C."/>
            <person name="Payen T."/>
            <person name="Noel B."/>
            <person name="Kuo A."/>
            <person name="Morin E."/>
            <person name="Chen J."/>
            <person name="Kohler A."/>
            <person name="Krizsan K."/>
            <person name="Balestrini R."/>
            <person name="Da Silva C."/>
            <person name="Montanini B."/>
            <person name="Hainaut M."/>
            <person name="Levati E."/>
            <person name="Barry K.W."/>
            <person name="Belfiori B."/>
            <person name="Cichocki N."/>
            <person name="Clum A."/>
            <person name="Dockter R.B."/>
            <person name="Fauchery L."/>
            <person name="Guy J."/>
            <person name="Iotti M."/>
            <person name="Le Tacon F."/>
            <person name="Lindquist E.A."/>
            <person name="Lipzen A."/>
            <person name="Malagnac F."/>
            <person name="Mello A."/>
            <person name="Molinier V."/>
            <person name="Miyauchi S."/>
            <person name="Poulain J."/>
            <person name="Riccioni C."/>
            <person name="Rubini A."/>
            <person name="Sitrit Y."/>
            <person name="Splivallo R."/>
            <person name="Traeger S."/>
            <person name="Wang M."/>
            <person name="Zifcakova L."/>
            <person name="Wipf D."/>
            <person name="Zambonelli A."/>
            <person name="Paolocci F."/>
            <person name="Nowrousian M."/>
            <person name="Ottonello S."/>
            <person name="Baldrian P."/>
            <person name="Spatafora J.W."/>
            <person name="Henrissat B."/>
            <person name="Nagy L.G."/>
            <person name="Aury J.M."/>
            <person name="Wincker P."/>
            <person name="Grigoriev I.V."/>
            <person name="Bonfante P."/>
            <person name="Martin F.M."/>
        </authorList>
    </citation>
    <scope>NUCLEOTIDE SEQUENCE [LARGE SCALE GENOMIC DNA]</scope>
    <source>
        <strain evidence="1 2">RN42</strain>
    </source>
</reference>
<proteinExistence type="predicted"/>
<dbReference type="EMBL" id="ML119735">
    <property type="protein sequence ID" value="RPA76913.1"/>
    <property type="molecule type" value="Genomic_DNA"/>
</dbReference>
<dbReference type="AlphaFoldDB" id="A0A3N4HST4"/>
<dbReference type="Proteomes" id="UP000275078">
    <property type="component" value="Unassembled WGS sequence"/>
</dbReference>
<evidence type="ECO:0000313" key="1">
    <source>
        <dbReference type="EMBL" id="RPA76913.1"/>
    </source>
</evidence>
<accession>A0A3N4HST4</accession>
<keyword evidence="2" id="KW-1185">Reference proteome</keyword>
<sequence length="629" mass="71609">MFFRQNYASLSSLTYPSPISSSQHKSHAHGGIPLKLSPHQTASFLIRTRYSTNCKWAYTCREAQRGRSLNLQGLTNPNLLGRGADLPFKIRDVLVRRPNHLPHLTIIILLLEGRHTLEVRTIDSRASNKCTIKTLDLFQLFLSTRRITTSCSGVSIHECRLFSRNAKCLHFEILKSETYAHDHTKVAVTVHDNLPSHSHSLQRGKSHRSVCPVPDLLNVTRGNELALLVDIATGEVAWLWHEDQSNLQHMKPPFVWRDRIRFPYQKTGDRKYWEPQWEFDSGRKEKTYTLPVGDGRLKVGVSIYTHVNNQVFIPPGLMSMICPPGEISRLSVKQNPSSQMVEWLNYSVKGLADSFEVRFEKQTSLLEALGPIPSGDVTVVEVESCRFYLMLNSKGVPKYSTTHGNSAQSFAPRPAGYYDRPEVVLKNTDTGHEYRWTAPVVCIMDIILTTTRNSTHTSSPMATSLKLRPVGIELYPSVVLSYNGPARRMEMRELRIDPVRRLMVVDQLYLSKDAEWSCIRHALHFRNDSPCHSATKLKHQSVATSNDGWEFEEWKIDKLKRAQGISWEEELGLLKGVDCSSSELRARIEDKRDWWQQDYGAAKLDLFDVGVCGGKSMVLLLNRVAFLEN</sequence>
<evidence type="ECO:0000313" key="2">
    <source>
        <dbReference type="Proteomes" id="UP000275078"/>
    </source>
</evidence>
<gene>
    <name evidence="1" type="ORF">BJ508DRAFT_351214</name>
</gene>